<name>A0A286U7N0_9AGAM</name>
<reference evidence="1 2" key="1">
    <citation type="journal article" date="2017" name="Mol. Ecol.">
        <title>Comparative and population genomic landscape of Phellinus noxius: A hypervariable fungus causing root rot in trees.</title>
        <authorList>
            <person name="Chung C.L."/>
            <person name="Lee T.J."/>
            <person name="Akiba M."/>
            <person name="Lee H.H."/>
            <person name="Kuo T.H."/>
            <person name="Liu D."/>
            <person name="Ke H.M."/>
            <person name="Yokoi T."/>
            <person name="Roa M.B."/>
            <person name="Lu M.J."/>
            <person name="Chang Y.Y."/>
            <person name="Ann P.J."/>
            <person name="Tsai J.N."/>
            <person name="Chen C.Y."/>
            <person name="Tzean S.S."/>
            <person name="Ota Y."/>
            <person name="Hattori T."/>
            <person name="Sahashi N."/>
            <person name="Liou R.F."/>
            <person name="Kikuchi T."/>
            <person name="Tsai I.J."/>
        </authorList>
    </citation>
    <scope>NUCLEOTIDE SEQUENCE [LARGE SCALE GENOMIC DNA]</scope>
    <source>
        <strain evidence="1 2">FFPRI411160</strain>
    </source>
</reference>
<accession>A0A286U7N0</accession>
<dbReference type="FunCoup" id="A0A286U7N0">
    <property type="interactions" value="46"/>
</dbReference>
<keyword evidence="2" id="KW-1185">Reference proteome</keyword>
<dbReference type="Pfam" id="PF10775">
    <property type="entry name" value="ATP_sub_h"/>
    <property type="match status" value="1"/>
</dbReference>
<dbReference type="EMBL" id="NBII01000009">
    <property type="protein sequence ID" value="PAV15587.1"/>
    <property type="molecule type" value="Genomic_DNA"/>
</dbReference>
<dbReference type="InterPro" id="IPR019711">
    <property type="entry name" value="ATP_synth_F0_suH"/>
</dbReference>
<dbReference type="STRING" id="2282107.A0A286U7N0"/>
<comment type="caution">
    <text evidence="1">The sequence shown here is derived from an EMBL/GenBank/DDBJ whole genome shotgun (WGS) entry which is preliminary data.</text>
</comment>
<protein>
    <submittedName>
        <fullName evidence="1">Uncharacterized protein</fullName>
    </submittedName>
</protein>
<dbReference type="PANTHER" id="PTHR28207">
    <property type="entry name" value="ATP SYNTHASE SUBUNIT H, MITOCHONDRIAL"/>
    <property type="match status" value="1"/>
</dbReference>
<dbReference type="OrthoDB" id="274752at2759"/>
<sequence>MSVSAIIKGSSRVARLGQVQRRYISSSPAARKDIVQELYLSQLRSYKPQPAAKDAHVGVVKAFAAPAVPKAPSAPADLASELAAYDAAEPTLASSPSAASTEVADDSGAGAKEFLAFLEADLPKPEAHHH</sequence>
<dbReference type="AlphaFoldDB" id="A0A286U7N0"/>
<organism evidence="1 2">
    <name type="scientific">Pyrrhoderma noxium</name>
    <dbReference type="NCBI Taxonomy" id="2282107"/>
    <lineage>
        <taxon>Eukaryota</taxon>
        <taxon>Fungi</taxon>
        <taxon>Dikarya</taxon>
        <taxon>Basidiomycota</taxon>
        <taxon>Agaricomycotina</taxon>
        <taxon>Agaricomycetes</taxon>
        <taxon>Hymenochaetales</taxon>
        <taxon>Hymenochaetaceae</taxon>
        <taxon>Pyrrhoderma</taxon>
    </lineage>
</organism>
<evidence type="ECO:0000313" key="2">
    <source>
        <dbReference type="Proteomes" id="UP000217199"/>
    </source>
</evidence>
<gene>
    <name evidence="1" type="ORF">PNOK_0844500</name>
</gene>
<evidence type="ECO:0000313" key="1">
    <source>
        <dbReference type="EMBL" id="PAV15587.1"/>
    </source>
</evidence>
<proteinExistence type="predicted"/>
<dbReference type="Proteomes" id="UP000217199">
    <property type="component" value="Unassembled WGS sequence"/>
</dbReference>
<dbReference type="InParanoid" id="A0A286U7N0"/>
<dbReference type="GO" id="GO:0046933">
    <property type="term" value="F:proton-transporting ATP synthase activity, rotational mechanism"/>
    <property type="evidence" value="ECO:0007669"/>
    <property type="project" value="TreeGrafter"/>
</dbReference>
<dbReference type="PANTHER" id="PTHR28207:SF1">
    <property type="entry name" value="ATP SYNTHASE SUBUNIT H, MITOCHONDRIAL"/>
    <property type="match status" value="1"/>
</dbReference>